<feature type="transmembrane region" description="Helical" evidence="6">
    <location>
        <begin position="145"/>
        <end position="171"/>
    </location>
</feature>
<dbReference type="AlphaFoldDB" id="A0A518ANN5"/>
<evidence type="ECO:0000256" key="6">
    <source>
        <dbReference type="SAM" id="Phobius"/>
    </source>
</evidence>
<feature type="transmembrane region" description="Helical" evidence="6">
    <location>
        <begin position="90"/>
        <end position="109"/>
    </location>
</feature>
<gene>
    <name evidence="8" type="ORF">Pan181_25430</name>
</gene>
<keyword evidence="9" id="KW-1185">Reference proteome</keyword>
<keyword evidence="4 6" id="KW-0472">Membrane</keyword>
<proteinExistence type="predicted"/>
<feature type="region of interest" description="Disordered" evidence="5">
    <location>
        <begin position="256"/>
        <end position="276"/>
    </location>
</feature>
<evidence type="ECO:0000259" key="7">
    <source>
        <dbReference type="Pfam" id="PF04116"/>
    </source>
</evidence>
<dbReference type="EMBL" id="CP036278">
    <property type="protein sequence ID" value="QDU56334.1"/>
    <property type="molecule type" value="Genomic_DNA"/>
</dbReference>
<evidence type="ECO:0000313" key="8">
    <source>
        <dbReference type="EMBL" id="QDU56334.1"/>
    </source>
</evidence>
<protein>
    <submittedName>
        <fullName evidence="8">Fatty acid hydroxylase superfamily protein</fullName>
    </submittedName>
</protein>
<evidence type="ECO:0000256" key="3">
    <source>
        <dbReference type="ARBA" id="ARBA00022989"/>
    </source>
</evidence>
<dbReference type="GO" id="GO:0005506">
    <property type="term" value="F:iron ion binding"/>
    <property type="evidence" value="ECO:0007669"/>
    <property type="project" value="InterPro"/>
</dbReference>
<name>A0A518ANN5_9BACT</name>
<accession>A0A518ANN5</accession>
<dbReference type="KEGG" id="amuc:Pan181_25430"/>
<comment type="subcellular location">
    <subcellularLocation>
        <location evidence="1">Membrane</location>
    </subcellularLocation>
</comment>
<dbReference type="Pfam" id="PF04116">
    <property type="entry name" value="FA_hydroxylase"/>
    <property type="match status" value="1"/>
</dbReference>
<organism evidence="8 9">
    <name type="scientific">Aeoliella mucimassa</name>
    <dbReference type="NCBI Taxonomy" id="2527972"/>
    <lineage>
        <taxon>Bacteria</taxon>
        <taxon>Pseudomonadati</taxon>
        <taxon>Planctomycetota</taxon>
        <taxon>Planctomycetia</taxon>
        <taxon>Pirellulales</taxon>
        <taxon>Lacipirellulaceae</taxon>
        <taxon>Aeoliella</taxon>
    </lineage>
</organism>
<evidence type="ECO:0000256" key="2">
    <source>
        <dbReference type="ARBA" id="ARBA00022692"/>
    </source>
</evidence>
<feature type="domain" description="Fatty acid hydroxylase" evidence="7">
    <location>
        <begin position="97"/>
        <end position="226"/>
    </location>
</feature>
<dbReference type="RefSeq" id="WP_197529203.1">
    <property type="nucleotide sequence ID" value="NZ_CP036278.1"/>
</dbReference>
<reference evidence="8 9" key="1">
    <citation type="submission" date="2019-02" db="EMBL/GenBank/DDBJ databases">
        <title>Deep-cultivation of Planctomycetes and their phenomic and genomic characterization uncovers novel biology.</title>
        <authorList>
            <person name="Wiegand S."/>
            <person name="Jogler M."/>
            <person name="Boedeker C."/>
            <person name="Pinto D."/>
            <person name="Vollmers J."/>
            <person name="Rivas-Marin E."/>
            <person name="Kohn T."/>
            <person name="Peeters S.H."/>
            <person name="Heuer A."/>
            <person name="Rast P."/>
            <person name="Oberbeckmann S."/>
            <person name="Bunk B."/>
            <person name="Jeske O."/>
            <person name="Meyerdierks A."/>
            <person name="Storesund J.E."/>
            <person name="Kallscheuer N."/>
            <person name="Luecker S."/>
            <person name="Lage O.M."/>
            <person name="Pohl T."/>
            <person name="Merkel B.J."/>
            <person name="Hornburger P."/>
            <person name="Mueller R.-W."/>
            <person name="Bruemmer F."/>
            <person name="Labrenz M."/>
            <person name="Spormann A.M."/>
            <person name="Op den Camp H."/>
            <person name="Overmann J."/>
            <person name="Amann R."/>
            <person name="Jetten M.S.M."/>
            <person name="Mascher T."/>
            <person name="Medema M.H."/>
            <person name="Devos D.P."/>
            <person name="Kaster A.-K."/>
            <person name="Ovreas L."/>
            <person name="Rohde M."/>
            <person name="Galperin M.Y."/>
            <person name="Jogler C."/>
        </authorList>
    </citation>
    <scope>NUCLEOTIDE SEQUENCE [LARGE SCALE GENOMIC DNA]</scope>
    <source>
        <strain evidence="8 9">Pan181</strain>
    </source>
</reference>
<sequence>MGWLNAWSMLLSAAVSFLFLACLFRPLEMAFPAKASQRFFRPDWWTDLCFFLGQYLLWSGLVLWVLGYVNLWIDSLVPGGFRSAIGAQPVWLQAVEAVLLSDVLIYWAHRWQHSNAFLWRFHSVHHTAEHLDWLAAHREHPLDSIYTIGLINLPAVILGFSLNAIAALVVFRGIWAIYIHSNVRLPLGPLRMLIGAPELHHWHHAKDRRAGNYANVSPLMDIVFGTYTCPDHEPEEFGVEEPSPTSYLGHLVVPLLPKQRKPQPPEEPANDPSAIR</sequence>
<feature type="transmembrane region" description="Helical" evidence="6">
    <location>
        <begin position="51"/>
        <end position="69"/>
    </location>
</feature>
<dbReference type="PANTHER" id="PTHR11863">
    <property type="entry name" value="STEROL DESATURASE"/>
    <property type="match status" value="1"/>
</dbReference>
<evidence type="ECO:0000256" key="5">
    <source>
        <dbReference type="SAM" id="MobiDB-lite"/>
    </source>
</evidence>
<dbReference type="GO" id="GO:0016020">
    <property type="term" value="C:membrane"/>
    <property type="evidence" value="ECO:0007669"/>
    <property type="project" value="UniProtKB-SubCell"/>
</dbReference>
<keyword evidence="3 6" id="KW-1133">Transmembrane helix</keyword>
<evidence type="ECO:0000313" key="9">
    <source>
        <dbReference type="Proteomes" id="UP000315750"/>
    </source>
</evidence>
<dbReference type="InterPro" id="IPR006694">
    <property type="entry name" value="Fatty_acid_hydroxylase"/>
</dbReference>
<evidence type="ECO:0000256" key="1">
    <source>
        <dbReference type="ARBA" id="ARBA00004370"/>
    </source>
</evidence>
<dbReference type="Proteomes" id="UP000315750">
    <property type="component" value="Chromosome"/>
</dbReference>
<keyword evidence="2 6" id="KW-0812">Transmembrane</keyword>
<evidence type="ECO:0000256" key="4">
    <source>
        <dbReference type="ARBA" id="ARBA00023136"/>
    </source>
</evidence>
<dbReference type="InterPro" id="IPR050307">
    <property type="entry name" value="Sterol_Desaturase_Related"/>
</dbReference>
<dbReference type="GO" id="GO:0016491">
    <property type="term" value="F:oxidoreductase activity"/>
    <property type="evidence" value="ECO:0007669"/>
    <property type="project" value="InterPro"/>
</dbReference>
<dbReference type="GO" id="GO:0008610">
    <property type="term" value="P:lipid biosynthetic process"/>
    <property type="evidence" value="ECO:0007669"/>
    <property type="project" value="InterPro"/>
</dbReference>